<protein>
    <recommendedName>
        <fullName evidence="4">Thioredoxin domain-containing protein</fullName>
    </recommendedName>
</protein>
<dbReference type="PANTHER" id="PTHR42336">
    <property type="entry name" value="THIOREDOXIN DOMAIN-CONTAINING PROTEIN-RELATED"/>
    <property type="match status" value="1"/>
</dbReference>
<gene>
    <name evidence="2" type="ORF">K431DRAFT_286894</name>
</gene>
<comment type="caution">
    <text evidence="2">The sequence shown here is derived from an EMBL/GenBank/DDBJ whole genome shotgun (WGS) entry which is preliminary data.</text>
</comment>
<evidence type="ECO:0008006" key="4">
    <source>
        <dbReference type="Google" id="ProtNLM"/>
    </source>
</evidence>
<evidence type="ECO:0000256" key="1">
    <source>
        <dbReference type="SAM" id="MobiDB-lite"/>
    </source>
</evidence>
<dbReference type="SUPFAM" id="SSF52833">
    <property type="entry name" value="Thioredoxin-like"/>
    <property type="match status" value="1"/>
</dbReference>
<dbReference type="PANTHER" id="PTHR42336:SF1">
    <property type="entry name" value="ALKYL HYDROPEROXIDE REDUCTASE SUBUNIT C_ THIOL SPECIFIC ANTIOXIDANT DOMAIN-CONTAINING PROTEIN"/>
    <property type="match status" value="1"/>
</dbReference>
<dbReference type="Proteomes" id="UP000799441">
    <property type="component" value="Unassembled WGS sequence"/>
</dbReference>
<dbReference type="EMBL" id="MU003813">
    <property type="protein sequence ID" value="KAF2719308.1"/>
    <property type="molecule type" value="Genomic_DNA"/>
</dbReference>
<feature type="region of interest" description="Disordered" evidence="1">
    <location>
        <begin position="1"/>
        <end position="36"/>
    </location>
</feature>
<accession>A0A9P4UN03</accession>
<sequence>MTFQQEFASWWAPKNETSAEAPRIGSKAPESPSNKISYRDNKPKLLTFLRHCGCPFAEKTYLNFREAAKNHKDIDFIAVSHSDENSTNGWLKSLPQAGSEPENLRMIVDADRTLYGAWGLGASGWAHVLNPTSLYSVWRLGKEENIWNRPTESGSRWQTSGNFAVDGEGVVKWGGPAASADDIPDFENAVAILAGERADGGER</sequence>
<keyword evidence="3" id="KW-1185">Reference proteome</keyword>
<dbReference type="InterPro" id="IPR036249">
    <property type="entry name" value="Thioredoxin-like_sf"/>
</dbReference>
<name>A0A9P4UN03_9PEZI</name>
<dbReference type="OrthoDB" id="40334at2759"/>
<evidence type="ECO:0000313" key="3">
    <source>
        <dbReference type="Proteomes" id="UP000799441"/>
    </source>
</evidence>
<reference evidence="2" key="1">
    <citation type="journal article" date="2020" name="Stud. Mycol.">
        <title>101 Dothideomycetes genomes: a test case for predicting lifestyles and emergence of pathogens.</title>
        <authorList>
            <person name="Haridas S."/>
            <person name="Albert R."/>
            <person name="Binder M."/>
            <person name="Bloem J."/>
            <person name="Labutti K."/>
            <person name="Salamov A."/>
            <person name="Andreopoulos B."/>
            <person name="Baker S."/>
            <person name="Barry K."/>
            <person name="Bills G."/>
            <person name="Bluhm B."/>
            <person name="Cannon C."/>
            <person name="Castanera R."/>
            <person name="Culley D."/>
            <person name="Daum C."/>
            <person name="Ezra D."/>
            <person name="Gonzalez J."/>
            <person name="Henrissat B."/>
            <person name="Kuo A."/>
            <person name="Liang C."/>
            <person name="Lipzen A."/>
            <person name="Lutzoni F."/>
            <person name="Magnuson J."/>
            <person name="Mondo S."/>
            <person name="Nolan M."/>
            <person name="Ohm R."/>
            <person name="Pangilinan J."/>
            <person name="Park H.-J."/>
            <person name="Ramirez L."/>
            <person name="Alfaro M."/>
            <person name="Sun H."/>
            <person name="Tritt A."/>
            <person name="Yoshinaga Y."/>
            <person name="Zwiers L.-H."/>
            <person name="Turgeon B."/>
            <person name="Goodwin S."/>
            <person name="Spatafora J."/>
            <person name="Crous P."/>
            <person name="Grigoriev I."/>
        </authorList>
    </citation>
    <scope>NUCLEOTIDE SEQUENCE</scope>
    <source>
        <strain evidence="2">CBS 116435</strain>
    </source>
</reference>
<proteinExistence type="predicted"/>
<dbReference type="AlphaFoldDB" id="A0A9P4UN03"/>
<dbReference type="Gene3D" id="3.40.30.10">
    <property type="entry name" value="Glutaredoxin"/>
    <property type="match status" value="1"/>
</dbReference>
<evidence type="ECO:0000313" key="2">
    <source>
        <dbReference type="EMBL" id="KAF2719308.1"/>
    </source>
</evidence>
<organism evidence="2 3">
    <name type="scientific">Polychaeton citri CBS 116435</name>
    <dbReference type="NCBI Taxonomy" id="1314669"/>
    <lineage>
        <taxon>Eukaryota</taxon>
        <taxon>Fungi</taxon>
        <taxon>Dikarya</taxon>
        <taxon>Ascomycota</taxon>
        <taxon>Pezizomycotina</taxon>
        <taxon>Dothideomycetes</taxon>
        <taxon>Dothideomycetidae</taxon>
        <taxon>Capnodiales</taxon>
        <taxon>Capnodiaceae</taxon>
        <taxon>Polychaeton</taxon>
    </lineage>
</organism>